<dbReference type="EMBL" id="JAGQDG010000005">
    <property type="protein sequence ID" value="MBQ0936677.1"/>
    <property type="molecule type" value="Genomic_DNA"/>
</dbReference>
<dbReference type="InterPro" id="IPR019600">
    <property type="entry name" value="Hemin_uptake_protein_HemP"/>
</dbReference>
<feature type="region of interest" description="Disordered" evidence="1">
    <location>
        <begin position="1"/>
        <end position="28"/>
    </location>
</feature>
<name>A0ABS5DZW3_9BURK</name>
<proteinExistence type="predicted"/>
<keyword evidence="3" id="KW-1185">Reference proteome</keyword>
<dbReference type="Pfam" id="PF10636">
    <property type="entry name" value="hemP"/>
    <property type="match status" value="1"/>
</dbReference>
<evidence type="ECO:0000256" key="1">
    <source>
        <dbReference type="SAM" id="MobiDB-lite"/>
    </source>
</evidence>
<sequence length="67" mass="7291">MPTSLHLAPSQALARPTGPAGLPPPDEGPVRWDSALLFKGQQELIIEHHGQSYRLRITALGKLILTK</sequence>
<organism evidence="2 3">
    <name type="scientific">Ideonella paludis</name>
    <dbReference type="NCBI Taxonomy" id="1233411"/>
    <lineage>
        <taxon>Bacteria</taxon>
        <taxon>Pseudomonadati</taxon>
        <taxon>Pseudomonadota</taxon>
        <taxon>Betaproteobacteria</taxon>
        <taxon>Burkholderiales</taxon>
        <taxon>Sphaerotilaceae</taxon>
        <taxon>Ideonella</taxon>
    </lineage>
</organism>
<accession>A0ABS5DZW3</accession>
<evidence type="ECO:0000313" key="3">
    <source>
        <dbReference type="Proteomes" id="UP000672097"/>
    </source>
</evidence>
<protein>
    <submittedName>
        <fullName evidence="2">Hemin uptake protein HemP</fullName>
    </submittedName>
</protein>
<dbReference type="Proteomes" id="UP000672097">
    <property type="component" value="Unassembled WGS sequence"/>
</dbReference>
<gene>
    <name evidence="2" type="ORF">KAK11_15195</name>
</gene>
<evidence type="ECO:0000313" key="2">
    <source>
        <dbReference type="EMBL" id="MBQ0936677.1"/>
    </source>
</evidence>
<reference evidence="2 3" key="1">
    <citation type="submission" date="2021-04" db="EMBL/GenBank/DDBJ databases">
        <title>The genome sequence of type strain Ideonella paludis KCTC 32238.</title>
        <authorList>
            <person name="Liu Y."/>
        </authorList>
    </citation>
    <scope>NUCLEOTIDE SEQUENCE [LARGE SCALE GENOMIC DNA]</scope>
    <source>
        <strain evidence="2 3">KCTC 32238</strain>
    </source>
</reference>
<comment type="caution">
    <text evidence="2">The sequence shown here is derived from an EMBL/GenBank/DDBJ whole genome shotgun (WGS) entry which is preliminary data.</text>
</comment>
<dbReference type="RefSeq" id="WP_210810041.1">
    <property type="nucleotide sequence ID" value="NZ_JAGQDG010000005.1"/>
</dbReference>
<dbReference type="Gene3D" id="2.10.70.10">
    <property type="entry name" value="Complement Module, domain 1"/>
    <property type="match status" value="1"/>
</dbReference>